<sequence>MLSPVINSMGGLVGAVLLANAVATQLTQSITDVWQLGPAPASLDATVVGARSTIIEHVSFSIVSYAVDCPAASSPENDACRDLHIYPALLYHTQDSIYGGYWVEHDSYISSTTAWRCELGDCGPWCTASVQTADCVMTIGGYIETTTTRLESCRVAQNFLPLAIVDGIQILDADRTRETYNISQYISSKNDYLSKIGCGPKSTLGTTVWSAPYRISPSNVGITITATAPTSISTTTPATGPFASQDLATATSQSTSPTPTSGADRWSQGGVACEFIALCLTLAFCVL</sequence>
<gene>
    <name evidence="1" type="ORF">F4821DRAFT_245645</name>
</gene>
<dbReference type="Proteomes" id="UP001497680">
    <property type="component" value="Unassembled WGS sequence"/>
</dbReference>
<organism evidence="1 2">
    <name type="scientific">Hypoxylon rubiginosum</name>
    <dbReference type="NCBI Taxonomy" id="110542"/>
    <lineage>
        <taxon>Eukaryota</taxon>
        <taxon>Fungi</taxon>
        <taxon>Dikarya</taxon>
        <taxon>Ascomycota</taxon>
        <taxon>Pezizomycotina</taxon>
        <taxon>Sordariomycetes</taxon>
        <taxon>Xylariomycetidae</taxon>
        <taxon>Xylariales</taxon>
        <taxon>Hypoxylaceae</taxon>
        <taxon>Hypoxylon</taxon>
    </lineage>
</organism>
<accession>A0ACC0CS33</accession>
<keyword evidence="2" id="KW-1185">Reference proteome</keyword>
<name>A0ACC0CS33_9PEZI</name>
<proteinExistence type="predicted"/>
<reference evidence="1 2" key="1">
    <citation type="journal article" date="2022" name="New Phytol.">
        <title>Ecological generalism drives hyperdiversity of secondary metabolite gene clusters in xylarialean endophytes.</title>
        <authorList>
            <person name="Franco M.E.E."/>
            <person name="Wisecaver J.H."/>
            <person name="Arnold A.E."/>
            <person name="Ju Y.M."/>
            <person name="Slot J.C."/>
            <person name="Ahrendt S."/>
            <person name="Moore L.P."/>
            <person name="Eastman K.E."/>
            <person name="Scott K."/>
            <person name="Konkel Z."/>
            <person name="Mondo S.J."/>
            <person name="Kuo A."/>
            <person name="Hayes R.D."/>
            <person name="Haridas S."/>
            <person name="Andreopoulos B."/>
            <person name="Riley R."/>
            <person name="LaButti K."/>
            <person name="Pangilinan J."/>
            <person name="Lipzen A."/>
            <person name="Amirebrahimi M."/>
            <person name="Yan J."/>
            <person name="Adam C."/>
            <person name="Keymanesh K."/>
            <person name="Ng V."/>
            <person name="Louie K."/>
            <person name="Northen T."/>
            <person name="Drula E."/>
            <person name="Henrissat B."/>
            <person name="Hsieh H.M."/>
            <person name="Youens-Clark K."/>
            <person name="Lutzoni F."/>
            <person name="Miadlikowska J."/>
            <person name="Eastwood D.C."/>
            <person name="Hamelin R.C."/>
            <person name="Grigoriev I.V."/>
            <person name="U'Ren J.M."/>
        </authorList>
    </citation>
    <scope>NUCLEOTIDE SEQUENCE [LARGE SCALE GENOMIC DNA]</scope>
    <source>
        <strain evidence="1 2">ER1909</strain>
    </source>
</reference>
<protein>
    <submittedName>
        <fullName evidence="1">Uncharacterized protein</fullName>
    </submittedName>
</protein>
<evidence type="ECO:0000313" key="2">
    <source>
        <dbReference type="Proteomes" id="UP001497680"/>
    </source>
</evidence>
<comment type="caution">
    <text evidence="1">The sequence shown here is derived from an EMBL/GenBank/DDBJ whole genome shotgun (WGS) entry which is preliminary data.</text>
</comment>
<dbReference type="EMBL" id="MU394358">
    <property type="protein sequence ID" value="KAI6083105.1"/>
    <property type="molecule type" value="Genomic_DNA"/>
</dbReference>
<evidence type="ECO:0000313" key="1">
    <source>
        <dbReference type="EMBL" id="KAI6083105.1"/>
    </source>
</evidence>